<gene>
    <name evidence="2" type="ORF">IDH41_13435</name>
</gene>
<evidence type="ECO:0000313" key="2">
    <source>
        <dbReference type="EMBL" id="MBD2869587.1"/>
    </source>
</evidence>
<sequence length="77" mass="8819">MVLSIRRWMSRIVFLVIFAILLLIVTGGYRWLAEALSPVQPYRVPAGDALKVFKSEPGPPDSSNAADRLRWFFYYGE</sequence>
<keyword evidence="3" id="KW-1185">Reference proteome</keyword>
<proteinExistence type="predicted"/>
<evidence type="ECO:0000313" key="3">
    <source>
        <dbReference type="Proteomes" id="UP000632125"/>
    </source>
</evidence>
<evidence type="ECO:0000256" key="1">
    <source>
        <dbReference type="SAM" id="Phobius"/>
    </source>
</evidence>
<dbReference type="InterPro" id="IPR025321">
    <property type="entry name" value="DUF4227"/>
</dbReference>
<dbReference type="RefSeq" id="WP_190861815.1">
    <property type="nucleotide sequence ID" value="NZ_JACXIY010000015.1"/>
</dbReference>
<dbReference type="EMBL" id="JACXIY010000015">
    <property type="protein sequence ID" value="MBD2869587.1"/>
    <property type="molecule type" value="Genomic_DNA"/>
</dbReference>
<dbReference type="AlphaFoldDB" id="A0A927CMJ9"/>
<dbReference type="Proteomes" id="UP000632125">
    <property type="component" value="Unassembled WGS sequence"/>
</dbReference>
<dbReference type="Pfam" id="PF14004">
    <property type="entry name" value="DUF4227"/>
    <property type="match status" value="1"/>
</dbReference>
<comment type="caution">
    <text evidence="2">The sequence shown here is derived from an EMBL/GenBank/DDBJ whole genome shotgun (WGS) entry which is preliminary data.</text>
</comment>
<keyword evidence="1" id="KW-0472">Membrane</keyword>
<organism evidence="2 3">
    <name type="scientific">Paenibacillus arenilitoris</name>
    <dbReference type="NCBI Taxonomy" id="2772299"/>
    <lineage>
        <taxon>Bacteria</taxon>
        <taxon>Bacillati</taxon>
        <taxon>Bacillota</taxon>
        <taxon>Bacilli</taxon>
        <taxon>Bacillales</taxon>
        <taxon>Paenibacillaceae</taxon>
        <taxon>Paenibacillus</taxon>
    </lineage>
</organism>
<keyword evidence="1" id="KW-0812">Transmembrane</keyword>
<accession>A0A927CMJ9</accession>
<feature type="transmembrane region" description="Helical" evidence="1">
    <location>
        <begin position="12"/>
        <end position="32"/>
    </location>
</feature>
<keyword evidence="1" id="KW-1133">Transmembrane helix</keyword>
<name>A0A927CMJ9_9BACL</name>
<protein>
    <submittedName>
        <fullName evidence="2">DUF4227 family protein</fullName>
    </submittedName>
</protein>
<reference evidence="2" key="1">
    <citation type="submission" date="2020-09" db="EMBL/GenBank/DDBJ databases">
        <title>A novel bacterium of genus Paenibacillus, isolated from South China Sea.</title>
        <authorList>
            <person name="Huang H."/>
            <person name="Mo K."/>
            <person name="Hu Y."/>
        </authorList>
    </citation>
    <scope>NUCLEOTIDE SEQUENCE</scope>
    <source>
        <strain evidence="2">IB182493</strain>
    </source>
</reference>